<comment type="caution">
    <text evidence="1">The sequence shown here is derived from an EMBL/GenBank/DDBJ whole genome shotgun (WGS) entry which is preliminary data.</text>
</comment>
<protein>
    <submittedName>
        <fullName evidence="1">Oxidoreductase, zinc-binding protein</fullName>
    </submittedName>
</protein>
<reference evidence="1 2" key="1">
    <citation type="journal article" date="2011" name="PLoS Pathog.">
        <title>Dynamic evolution of pathogenicity revealed by sequencing and comparative genomics of 19 Pseudomonas syringae isolates.</title>
        <authorList>
            <person name="Baltrus D.A."/>
            <person name="Nishimura M.T."/>
            <person name="Romanchuk A."/>
            <person name="Chang J.H."/>
            <person name="Mukhtar M.S."/>
            <person name="Cherkis K."/>
            <person name="Roach J."/>
            <person name="Grant S.R."/>
            <person name="Jones C.D."/>
            <person name="Dangl J.L."/>
        </authorList>
    </citation>
    <scope>NUCLEOTIDE SEQUENCE [LARGE SCALE GENOMIC DNA]</scope>
    <source>
        <strain evidence="1 2">301020</strain>
    </source>
</reference>
<proteinExistence type="predicted"/>
<dbReference type="Proteomes" id="UP000003465">
    <property type="component" value="Unassembled WGS sequence"/>
</dbReference>
<dbReference type="EMBL" id="AEAG01001027">
    <property type="protein sequence ID" value="EGH24769.1"/>
    <property type="molecule type" value="Genomic_DNA"/>
</dbReference>
<sequence>KDADAAFEELATNTVSGKIVLVIDESLV</sequence>
<name>A0A656GGT6_PSEA0</name>
<dbReference type="AlphaFoldDB" id="A0A656GGT6"/>
<gene>
    <name evidence="1" type="ORF">PSYMO_26284</name>
</gene>
<feature type="non-terminal residue" evidence="1">
    <location>
        <position position="1"/>
    </location>
</feature>
<evidence type="ECO:0000313" key="1">
    <source>
        <dbReference type="EMBL" id="EGH24769.1"/>
    </source>
</evidence>
<evidence type="ECO:0000313" key="2">
    <source>
        <dbReference type="Proteomes" id="UP000003465"/>
    </source>
</evidence>
<organism evidence="1 2">
    <name type="scientific">Pseudomonas amygdali pv. mori str. 301020</name>
    <dbReference type="NCBI Taxonomy" id="629261"/>
    <lineage>
        <taxon>Bacteria</taxon>
        <taxon>Pseudomonadati</taxon>
        <taxon>Pseudomonadota</taxon>
        <taxon>Gammaproteobacteria</taxon>
        <taxon>Pseudomonadales</taxon>
        <taxon>Pseudomonadaceae</taxon>
        <taxon>Pseudomonas</taxon>
        <taxon>Pseudomonas amygdali</taxon>
    </lineage>
</organism>
<accession>A0A656GGT6</accession>